<dbReference type="AlphaFoldDB" id="A0A9J6EIW7"/>
<feature type="compositionally biased region" description="Pro residues" evidence="1">
    <location>
        <begin position="130"/>
        <end position="141"/>
    </location>
</feature>
<evidence type="ECO:0000313" key="2">
    <source>
        <dbReference type="EMBL" id="KAH8034358.1"/>
    </source>
</evidence>
<feature type="region of interest" description="Disordered" evidence="1">
    <location>
        <begin position="103"/>
        <end position="150"/>
    </location>
</feature>
<comment type="caution">
    <text evidence="2">The sequence shown here is derived from an EMBL/GenBank/DDBJ whole genome shotgun (WGS) entry which is preliminary data.</text>
</comment>
<gene>
    <name evidence="2" type="ORF">HPB51_023488</name>
</gene>
<dbReference type="EMBL" id="JABSTU010000004">
    <property type="protein sequence ID" value="KAH8034358.1"/>
    <property type="molecule type" value="Genomic_DNA"/>
</dbReference>
<evidence type="ECO:0000256" key="1">
    <source>
        <dbReference type="SAM" id="MobiDB-lite"/>
    </source>
</evidence>
<accession>A0A9J6EIW7</accession>
<proteinExistence type="predicted"/>
<reference evidence="2" key="1">
    <citation type="journal article" date="2020" name="Cell">
        <title>Large-Scale Comparative Analyses of Tick Genomes Elucidate Their Genetic Diversity and Vector Capacities.</title>
        <authorList>
            <consortium name="Tick Genome and Microbiome Consortium (TIGMIC)"/>
            <person name="Jia N."/>
            <person name="Wang J."/>
            <person name="Shi W."/>
            <person name="Du L."/>
            <person name="Sun Y."/>
            <person name="Zhan W."/>
            <person name="Jiang J.F."/>
            <person name="Wang Q."/>
            <person name="Zhang B."/>
            <person name="Ji P."/>
            <person name="Bell-Sakyi L."/>
            <person name="Cui X.M."/>
            <person name="Yuan T.T."/>
            <person name="Jiang B.G."/>
            <person name="Yang W.F."/>
            <person name="Lam T.T."/>
            <person name="Chang Q.C."/>
            <person name="Ding S.J."/>
            <person name="Wang X.J."/>
            <person name="Zhu J.G."/>
            <person name="Ruan X.D."/>
            <person name="Zhao L."/>
            <person name="Wei J.T."/>
            <person name="Ye R.Z."/>
            <person name="Que T.C."/>
            <person name="Du C.H."/>
            <person name="Zhou Y.H."/>
            <person name="Cheng J.X."/>
            <person name="Dai P.F."/>
            <person name="Guo W.B."/>
            <person name="Han X.H."/>
            <person name="Huang E.J."/>
            <person name="Li L.F."/>
            <person name="Wei W."/>
            <person name="Gao Y.C."/>
            <person name="Liu J.Z."/>
            <person name="Shao H.Z."/>
            <person name="Wang X."/>
            <person name="Wang C.C."/>
            <person name="Yang T.C."/>
            <person name="Huo Q.B."/>
            <person name="Li W."/>
            <person name="Chen H.Y."/>
            <person name="Chen S.E."/>
            <person name="Zhou L.G."/>
            <person name="Ni X.B."/>
            <person name="Tian J.H."/>
            <person name="Sheng Y."/>
            <person name="Liu T."/>
            <person name="Pan Y.S."/>
            <person name="Xia L.Y."/>
            <person name="Li J."/>
            <person name="Zhao F."/>
            <person name="Cao W.C."/>
        </authorList>
    </citation>
    <scope>NUCLEOTIDE SEQUENCE</scope>
    <source>
        <strain evidence="2">Rmic-2018</strain>
    </source>
</reference>
<keyword evidence="3" id="KW-1185">Reference proteome</keyword>
<protein>
    <submittedName>
        <fullName evidence="2">Uncharacterized protein</fullName>
    </submittedName>
</protein>
<evidence type="ECO:0000313" key="3">
    <source>
        <dbReference type="Proteomes" id="UP000821866"/>
    </source>
</evidence>
<reference evidence="2" key="2">
    <citation type="submission" date="2021-09" db="EMBL/GenBank/DDBJ databases">
        <authorList>
            <person name="Jia N."/>
            <person name="Wang J."/>
            <person name="Shi W."/>
            <person name="Du L."/>
            <person name="Sun Y."/>
            <person name="Zhan W."/>
            <person name="Jiang J."/>
            <person name="Wang Q."/>
            <person name="Zhang B."/>
            <person name="Ji P."/>
            <person name="Sakyi L.B."/>
            <person name="Cui X."/>
            <person name="Yuan T."/>
            <person name="Jiang B."/>
            <person name="Yang W."/>
            <person name="Lam T.T.-Y."/>
            <person name="Chang Q."/>
            <person name="Ding S."/>
            <person name="Wang X."/>
            <person name="Zhu J."/>
            <person name="Ruan X."/>
            <person name="Zhao L."/>
            <person name="Wei J."/>
            <person name="Que T."/>
            <person name="Du C."/>
            <person name="Cheng J."/>
            <person name="Dai P."/>
            <person name="Han X."/>
            <person name="Huang E."/>
            <person name="Gao Y."/>
            <person name="Liu J."/>
            <person name="Shao H."/>
            <person name="Ye R."/>
            <person name="Li L."/>
            <person name="Wei W."/>
            <person name="Wang X."/>
            <person name="Wang C."/>
            <person name="Huo Q."/>
            <person name="Li W."/>
            <person name="Guo W."/>
            <person name="Chen H."/>
            <person name="Chen S."/>
            <person name="Zhou L."/>
            <person name="Zhou L."/>
            <person name="Ni X."/>
            <person name="Tian J."/>
            <person name="Zhou Y."/>
            <person name="Sheng Y."/>
            <person name="Liu T."/>
            <person name="Pan Y."/>
            <person name="Xia L."/>
            <person name="Li J."/>
            <person name="Zhao F."/>
            <person name="Cao W."/>
        </authorList>
    </citation>
    <scope>NUCLEOTIDE SEQUENCE</scope>
    <source>
        <strain evidence="2">Rmic-2018</strain>
        <tissue evidence="2">Larvae</tissue>
    </source>
</reference>
<sequence length="299" mass="32555">MRHVVSEALLCIFRRRDRKESLVLQAPLDPLDHRDCQDLTAAQDPLDPWVLRVKLVPAAHRASWGLLERTDSQDLSRRRRRVISVSIASLIFDRIIRTFGHGEKGDKGERGLTTTLDGNTFPTGFIEGPAGPPGPPGPAGPPGRKDVGGGIFLSQHSRDSCSASLGGALKRPLLRRGKEKNPASGKRRFTCVCSPALSSSTDASVRTASEKKGRPCVPPCHPAAPDTLSSCRLRLEFGLLGDLFFTYFSLCLSTISRLQIASKAVDDGDPGCWNVTLPFIILPVLRVDRRRSVSLEGCT</sequence>
<organism evidence="2 3">
    <name type="scientific">Rhipicephalus microplus</name>
    <name type="common">Cattle tick</name>
    <name type="synonym">Boophilus microplus</name>
    <dbReference type="NCBI Taxonomy" id="6941"/>
    <lineage>
        <taxon>Eukaryota</taxon>
        <taxon>Metazoa</taxon>
        <taxon>Ecdysozoa</taxon>
        <taxon>Arthropoda</taxon>
        <taxon>Chelicerata</taxon>
        <taxon>Arachnida</taxon>
        <taxon>Acari</taxon>
        <taxon>Parasitiformes</taxon>
        <taxon>Ixodida</taxon>
        <taxon>Ixodoidea</taxon>
        <taxon>Ixodidae</taxon>
        <taxon>Rhipicephalinae</taxon>
        <taxon>Rhipicephalus</taxon>
        <taxon>Boophilus</taxon>
    </lineage>
</organism>
<name>A0A9J6EIW7_RHIMP</name>
<feature type="compositionally biased region" description="Polar residues" evidence="1">
    <location>
        <begin position="112"/>
        <end position="122"/>
    </location>
</feature>
<dbReference type="Proteomes" id="UP000821866">
    <property type="component" value="Chromosome 2"/>
</dbReference>